<sequence length="76" mass="8500">MGFFNGCNKPQTIATLRSISRENQQFCQPNSQNQPLLSICALTVLCLILLPYYNQDARGRTNAGRGRRGRNLCLPS</sequence>
<evidence type="ECO:0000313" key="3">
    <source>
        <dbReference type="EMBL" id="GIY05647.1"/>
    </source>
</evidence>
<comment type="caution">
    <text evidence="3">The sequence shown here is derived from an EMBL/GenBank/DDBJ whole genome shotgun (WGS) entry which is preliminary data.</text>
</comment>
<feature type="region of interest" description="Disordered" evidence="1">
    <location>
        <begin position="57"/>
        <end position="76"/>
    </location>
</feature>
<dbReference type="AlphaFoldDB" id="A0AAV4Q8J3"/>
<evidence type="ECO:0000256" key="2">
    <source>
        <dbReference type="SAM" id="Phobius"/>
    </source>
</evidence>
<reference evidence="3 4" key="1">
    <citation type="submission" date="2021-06" db="EMBL/GenBank/DDBJ databases">
        <title>Caerostris extrusa draft genome.</title>
        <authorList>
            <person name="Kono N."/>
            <person name="Arakawa K."/>
        </authorList>
    </citation>
    <scope>NUCLEOTIDE SEQUENCE [LARGE SCALE GENOMIC DNA]</scope>
</reference>
<proteinExistence type="predicted"/>
<protein>
    <submittedName>
        <fullName evidence="3">Uncharacterized protein</fullName>
    </submittedName>
</protein>
<accession>A0AAV4Q8J3</accession>
<evidence type="ECO:0000256" key="1">
    <source>
        <dbReference type="SAM" id="MobiDB-lite"/>
    </source>
</evidence>
<name>A0AAV4Q8J3_CAEEX</name>
<evidence type="ECO:0000313" key="4">
    <source>
        <dbReference type="Proteomes" id="UP001054945"/>
    </source>
</evidence>
<organism evidence="3 4">
    <name type="scientific">Caerostris extrusa</name>
    <name type="common">Bark spider</name>
    <name type="synonym">Caerostris bankana</name>
    <dbReference type="NCBI Taxonomy" id="172846"/>
    <lineage>
        <taxon>Eukaryota</taxon>
        <taxon>Metazoa</taxon>
        <taxon>Ecdysozoa</taxon>
        <taxon>Arthropoda</taxon>
        <taxon>Chelicerata</taxon>
        <taxon>Arachnida</taxon>
        <taxon>Araneae</taxon>
        <taxon>Araneomorphae</taxon>
        <taxon>Entelegynae</taxon>
        <taxon>Araneoidea</taxon>
        <taxon>Araneidae</taxon>
        <taxon>Caerostris</taxon>
    </lineage>
</organism>
<keyword evidence="2" id="KW-1133">Transmembrane helix</keyword>
<keyword evidence="4" id="KW-1185">Reference proteome</keyword>
<feature type="transmembrane region" description="Helical" evidence="2">
    <location>
        <begin position="36"/>
        <end position="53"/>
    </location>
</feature>
<dbReference type="Proteomes" id="UP001054945">
    <property type="component" value="Unassembled WGS sequence"/>
</dbReference>
<keyword evidence="2" id="KW-0472">Membrane</keyword>
<keyword evidence="2" id="KW-0812">Transmembrane</keyword>
<gene>
    <name evidence="3" type="ORF">CEXT_140811</name>
</gene>
<dbReference type="EMBL" id="BPLR01005863">
    <property type="protein sequence ID" value="GIY05647.1"/>
    <property type="molecule type" value="Genomic_DNA"/>
</dbReference>